<organism evidence="5 6">
    <name type="scientific">Sedimenticola selenatireducens</name>
    <dbReference type="NCBI Taxonomy" id="191960"/>
    <lineage>
        <taxon>Bacteria</taxon>
        <taxon>Pseudomonadati</taxon>
        <taxon>Pseudomonadota</taxon>
        <taxon>Gammaproteobacteria</taxon>
        <taxon>Chromatiales</taxon>
        <taxon>Sedimenticolaceae</taxon>
        <taxon>Sedimenticola</taxon>
    </lineage>
</organism>
<dbReference type="AlphaFoldDB" id="A0A2N6CU49"/>
<dbReference type="EMBL" id="PKUN01000023">
    <property type="protein sequence ID" value="PLX60692.1"/>
    <property type="molecule type" value="Genomic_DNA"/>
</dbReference>
<feature type="transmembrane region" description="Helical" evidence="4">
    <location>
        <begin position="12"/>
        <end position="34"/>
    </location>
</feature>
<proteinExistence type="inferred from homology"/>
<dbReference type="STRING" id="1111735.GCA_000428045_02070"/>
<evidence type="ECO:0000256" key="1">
    <source>
        <dbReference type="ARBA" id="ARBA00044945"/>
    </source>
</evidence>
<name>A0A2N6CU49_9GAMM</name>
<protein>
    <recommendedName>
        <fullName evidence="2">Signaling pathway modulator ZraP</fullName>
    </recommendedName>
    <alternativeName>
        <fullName evidence="3">Zinc resistance-associated protein</fullName>
    </alternativeName>
</protein>
<reference evidence="5 6" key="1">
    <citation type="submission" date="2017-11" db="EMBL/GenBank/DDBJ databases">
        <title>Genome-resolved metagenomics identifies genetic mobility, metabolic interactions, and unexpected diversity in perchlorate-reducing communities.</title>
        <authorList>
            <person name="Barnum T.P."/>
            <person name="Figueroa I.A."/>
            <person name="Carlstrom C.I."/>
            <person name="Lucas L.N."/>
            <person name="Engelbrektson A.L."/>
            <person name="Coates J.D."/>
        </authorList>
    </citation>
    <scope>NUCLEOTIDE SEQUENCE [LARGE SCALE GENOMIC DNA]</scope>
    <source>
        <strain evidence="5">BM301</strain>
    </source>
</reference>
<gene>
    <name evidence="5" type="ORF">C0630_14725</name>
</gene>
<comment type="caution">
    <text evidence="5">The sequence shown here is derived from an EMBL/GenBank/DDBJ whole genome shotgun (WGS) entry which is preliminary data.</text>
</comment>
<evidence type="ECO:0000256" key="2">
    <source>
        <dbReference type="ARBA" id="ARBA00044983"/>
    </source>
</evidence>
<evidence type="ECO:0000313" key="6">
    <source>
        <dbReference type="Proteomes" id="UP000235015"/>
    </source>
</evidence>
<dbReference type="InterPro" id="IPR025961">
    <property type="entry name" value="Metal_resist"/>
</dbReference>
<keyword evidence="4" id="KW-1133">Transmembrane helix</keyword>
<evidence type="ECO:0000256" key="4">
    <source>
        <dbReference type="SAM" id="Phobius"/>
    </source>
</evidence>
<keyword evidence="4" id="KW-0472">Membrane</keyword>
<dbReference type="Pfam" id="PF13801">
    <property type="entry name" value="Metal_resist"/>
    <property type="match status" value="1"/>
</dbReference>
<accession>A0A2N6CU49</accession>
<dbReference type="Proteomes" id="UP000235015">
    <property type="component" value="Unassembled WGS sequence"/>
</dbReference>
<keyword evidence="4" id="KW-0812">Transmembrane</keyword>
<sequence length="164" mass="19259">MFYRKAHMIKRYIMPVILVLSLFINVGVIASVVGRTAGDLFGAKAIQHGHTALANHLELDQRQFSQWRSNEQVFLSELKNSWAIIRNNRELMIREIFSDDPDIAEIESLRDEIAEQQSIQQHVVIDQLMRERQILNQRQRNMLEDLLITQYPLASIEQMMIREE</sequence>
<evidence type="ECO:0000313" key="5">
    <source>
        <dbReference type="EMBL" id="PLX60692.1"/>
    </source>
</evidence>
<evidence type="ECO:0000256" key="3">
    <source>
        <dbReference type="ARBA" id="ARBA00045001"/>
    </source>
</evidence>
<dbReference type="Gene3D" id="1.20.120.1490">
    <property type="match status" value="1"/>
</dbReference>
<comment type="similarity">
    <text evidence="1">Belongs to the ZraP family.</text>
</comment>